<feature type="transmembrane region" description="Helical" evidence="1">
    <location>
        <begin position="144"/>
        <end position="166"/>
    </location>
</feature>
<feature type="non-terminal residue" evidence="2">
    <location>
        <position position="1"/>
    </location>
</feature>
<dbReference type="SUPFAM" id="SSF103481">
    <property type="entry name" value="Multidrug resistance efflux transporter EmrE"/>
    <property type="match status" value="1"/>
</dbReference>
<dbReference type="AlphaFoldDB" id="A0A1A8WKQ8"/>
<evidence type="ECO:0000313" key="2">
    <source>
        <dbReference type="EMBL" id="SBS91841.1"/>
    </source>
</evidence>
<dbReference type="PANTHER" id="PTHR31965:SF1">
    <property type="entry name" value="TRANSMEMBRANE PROTEIN 42"/>
    <property type="match status" value="1"/>
</dbReference>
<dbReference type="InterPro" id="IPR039632">
    <property type="entry name" value="TMEM42"/>
</dbReference>
<keyword evidence="1" id="KW-0472">Membrane</keyword>
<keyword evidence="1" id="KW-1133">Transmembrane helix</keyword>
<reference evidence="3" key="1">
    <citation type="submission" date="2016-05" db="EMBL/GenBank/DDBJ databases">
        <authorList>
            <person name="Naeem Raeece"/>
        </authorList>
    </citation>
    <scope>NUCLEOTIDE SEQUENCE [LARGE SCALE GENOMIC DNA]</scope>
</reference>
<accession>A0A1A8WKQ8</accession>
<gene>
    <name evidence="2" type="ORF">POVCU1_021240</name>
</gene>
<protein>
    <recommendedName>
        <fullName evidence="4">EamA domain-containing protein</fullName>
    </recommendedName>
</protein>
<feature type="transmembrane region" description="Helical" evidence="1">
    <location>
        <begin position="178"/>
        <end position="201"/>
    </location>
</feature>
<evidence type="ECO:0000256" key="1">
    <source>
        <dbReference type="SAM" id="Phobius"/>
    </source>
</evidence>
<keyword evidence="1" id="KW-0812">Transmembrane</keyword>
<evidence type="ECO:0000313" key="3">
    <source>
        <dbReference type="Proteomes" id="UP000078546"/>
    </source>
</evidence>
<proteinExistence type="predicted"/>
<sequence length="235" mass="27481">ISVEICSNALQNFSRYGDLGNPYDFTKLFKERIAAKPMFSKKSVDKIEATQPHTKRFPNPFNLNRYRKDIIYNFYFNLFQTIRNTVFFKVKEMNSHKLLGKIHKSRIINPIVSSLSGTLASVFFKKASDISFFKNASITVNPSWIVEICLRLIYLFLFFIFNMLMIKYYILLMKSYSAFIATILNFSLNFFLSAIFGTLFFNEKRNIFWVLGASLIFLGLFIIMADTVNEENKKK</sequence>
<organism evidence="2 3">
    <name type="scientific">Plasmodium ovale curtisi</name>
    <dbReference type="NCBI Taxonomy" id="864141"/>
    <lineage>
        <taxon>Eukaryota</taxon>
        <taxon>Sar</taxon>
        <taxon>Alveolata</taxon>
        <taxon>Apicomplexa</taxon>
        <taxon>Aconoidasida</taxon>
        <taxon>Haemosporida</taxon>
        <taxon>Plasmodiidae</taxon>
        <taxon>Plasmodium</taxon>
        <taxon>Plasmodium (Plasmodium)</taxon>
    </lineage>
</organism>
<feature type="transmembrane region" description="Helical" evidence="1">
    <location>
        <begin position="207"/>
        <end position="225"/>
    </location>
</feature>
<evidence type="ECO:0008006" key="4">
    <source>
        <dbReference type="Google" id="ProtNLM"/>
    </source>
</evidence>
<dbReference type="PANTHER" id="PTHR31965">
    <property type="entry name" value="TRANSMEMBRANE PROTEIN 42"/>
    <property type="match status" value="1"/>
</dbReference>
<dbReference type="Proteomes" id="UP000078546">
    <property type="component" value="Unassembled WGS sequence"/>
</dbReference>
<feature type="transmembrane region" description="Helical" evidence="1">
    <location>
        <begin position="107"/>
        <end position="124"/>
    </location>
</feature>
<dbReference type="EMBL" id="FLQV01000394">
    <property type="protein sequence ID" value="SBS91841.1"/>
    <property type="molecule type" value="Genomic_DNA"/>
</dbReference>
<name>A0A1A8WKQ8_PLAOA</name>
<dbReference type="InterPro" id="IPR037185">
    <property type="entry name" value="EmrE-like"/>
</dbReference>